<evidence type="ECO:0000256" key="5">
    <source>
        <dbReference type="ARBA" id="ARBA00022989"/>
    </source>
</evidence>
<dbReference type="InterPro" id="IPR003369">
    <property type="entry name" value="TatA/B/E"/>
</dbReference>
<feature type="region of interest" description="Disordered" evidence="8">
    <location>
        <begin position="109"/>
        <end position="148"/>
    </location>
</feature>
<dbReference type="NCBIfam" id="NF002375">
    <property type="entry name" value="PRK01371.1-2"/>
    <property type="match status" value="1"/>
</dbReference>
<gene>
    <name evidence="9" type="primary">tatB</name>
    <name evidence="9" type="ORF">JS278_02151</name>
</gene>
<evidence type="ECO:0000313" key="9">
    <source>
        <dbReference type="EMBL" id="AXE39303.1"/>
    </source>
</evidence>
<comment type="subcellular location">
    <subcellularLocation>
        <location evidence="1">Membrane</location>
        <topology evidence="1">Single-pass membrane protein</topology>
    </subcellularLocation>
</comment>
<dbReference type="NCBIfam" id="NF002377">
    <property type="entry name" value="PRK01371.1-4"/>
    <property type="match status" value="1"/>
</dbReference>
<dbReference type="PRINTS" id="PR01506">
    <property type="entry name" value="TATBPROTEIN"/>
</dbReference>
<dbReference type="RefSeq" id="WP_114045199.1">
    <property type="nucleotide sequence ID" value="NZ_CP025198.1"/>
</dbReference>
<evidence type="ECO:0000256" key="6">
    <source>
        <dbReference type="ARBA" id="ARBA00023010"/>
    </source>
</evidence>
<accession>A0A344UVK5</accession>
<dbReference type="KEGG" id="acij:JS278_02151"/>
<feature type="compositionally biased region" description="Polar residues" evidence="8">
    <location>
        <begin position="118"/>
        <end position="130"/>
    </location>
</feature>
<evidence type="ECO:0000256" key="7">
    <source>
        <dbReference type="ARBA" id="ARBA00023136"/>
    </source>
</evidence>
<keyword evidence="7" id="KW-0472">Membrane</keyword>
<sequence length="148" mass="16098">MSIASPTEIAVLIIIAVVMFGPEKVPEYARKAARVVHYIRNIANNTRDQLREDLGPKYADLEIQDLNPKTFVRKYVMDEFREDIDGIKSDLSEVRDDLTDVRSDLQSATGDALDAVQDASSSASGAQTSPAVAGGPAMIPTPYDLEAT</sequence>
<evidence type="ECO:0000256" key="2">
    <source>
        <dbReference type="ARBA" id="ARBA00022448"/>
    </source>
</evidence>
<name>A0A344UVK5_9ACTN</name>
<evidence type="ECO:0000256" key="8">
    <source>
        <dbReference type="SAM" id="MobiDB-lite"/>
    </source>
</evidence>
<reference evidence="9 10" key="1">
    <citation type="submission" date="2017-12" db="EMBL/GenBank/DDBJ databases">
        <title>The whole genome sequence of the Acidipropionibacterium virtanenii sp. nov. type strain JS278.</title>
        <authorList>
            <person name="Laine P."/>
            <person name="Deptula P."/>
            <person name="Varmanen P."/>
            <person name="Auvinen P."/>
        </authorList>
    </citation>
    <scope>NUCLEOTIDE SEQUENCE [LARGE SCALE GENOMIC DNA]</scope>
    <source>
        <strain evidence="9 10">JS278</strain>
    </source>
</reference>
<dbReference type="Gene3D" id="1.20.5.3310">
    <property type="match status" value="1"/>
</dbReference>
<evidence type="ECO:0000313" key="10">
    <source>
        <dbReference type="Proteomes" id="UP000251995"/>
    </source>
</evidence>
<evidence type="ECO:0000256" key="3">
    <source>
        <dbReference type="ARBA" id="ARBA00022692"/>
    </source>
</evidence>
<keyword evidence="10" id="KW-1185">Reference proteome</keyword>
<keyword evidence="5" id="KW-1133">Transmembrane helix</keyword>
<dbReference type="EMBL" id="CP025198">
    <property type="protein sequence ID" value="AXE39303.1"/>
    <property type="molecule type" value="Genomic_DNA"/>
</dbReference>
<organism evidence="9 10">
    <name type="scientific">Acidipropionibacterium virtanenii</name>
    <dbReference type="NCBI Taxonomy" id="2057246"/>
    <lineage>
        <taxon>Bacteria</taxon>
        <taxon>Bacillati</taxon>
        <taxon>Actinomycetota</taxon>
        <taxon>Actinomycetes</taxon>
        <taxon>Propionibacteriales</taxon>
        <taxon>Propionibacteriaceae</taxon>
        <taxon>Acidipropionibacterium</taxon>
    </lineage>
</organism>
<keyword evidence="6" id="KW-0811">Translocation</keyword>
<protein>
    <submittedName>
        <fullName evidence="9">Sec-independent protein translocase protein TatB</fullName>
    </submittedName>
</protein>
<evidence type="ECO:0000256" key="4">
    <source>
        <dbReference type="ARBA" id="ARBA00022927"/>
    </source>
</evidence>
<dbReference type="Proteomes" id="UP000251995">
    <property type="component" value="Chromosome"/>
</dbReference>
<keyword evidence="2" id="KW-0813">Transport</keyword>
<dbReference type="OrthoDB" id="3267321at2"/>
<proteinExistence type="predicted"/>
<evidence type="ECO:0000256" key="1">
    <source>
        <dbReference type="ARBA" id="ARBA00004167"/>
    </source>
</evidence>
<dbReference type="GO" id="GO:0015031">
    <property type="term" value="P:protein transport"/>
    <property type="evidence" value="ECO:0007669"/>
    <property type="project" value="UniProtKB-KW"/>
</dbReference>
<dbReference type="GO" id="GO:0016020">
    <property type="term" value="C:membrane"/>
    <property type="evidence" value="ECO:0007669"/>
    <property type="project" value="UniProtKB-ARBA"/>
</dbReference>
<dbReference type="Pfam" id="PF02416">
    <property type="entry name" value="TatA_B_E"/>
    <property type="match status" value="1"/>
</dbReference>
<keyword evidence="3" id="KW-0812">Transmembrane</keyword>
<dbReference type="AlphaFoldDB" id="A0A344UVK5"/>
<keyword evidence="4" id="KW-0653">Protein transport</keyword>